<dbReference type="OrthoDB" id="2745518at2759"/>
<evidence type="ECO:0008006" key="3">
    <source>
        <dbReference type="Google" id="ProtNLM"/>
    </source>
</evidence>
<name>A0A165E3V7_EXIGL</name>
<evidence type="ECO:0000313" key="2">
    <source>
        <dbReference type="Proteomes" id="UP000077266"/>
    </source>
</evidence>
<dbReference type="Proteomes" id="UP000077266">
    <property type="component" value="Unassembled WGS sequence"/>
</dbReference>
<gene>
    <name evidence="1" type="ORF">EXIGLDRAFT_775036</name>
</gene>
<dbReference type="STRING" id="1314781.A0A165E3V7"/>
<evidence type="ECO:0000313" key="1">
    <source>
        <dbReference type="EMBL" id="KZV86015.1"/>
    </source>
</evidence>
<reference evidence="1 2" key="1">
    <citation type="journal article" date="2016" name="Mol. Biol. Evol.">
        <title>Comparative Genomics of Early-Diverging Mushroom-Forming Fungi Provides Insights into the Origins of Lignocellulose Decay Capabilities.</title>
        <authorList>
            <person name="Nagy L.G."/>
            <person name="Riley R."/>
            <person name="Tritt A."/>
            <person name="Adam C."/>
            <person name="Daum C."/>
            <person name="Floudas D."/>
            <person name="Sun H."/>
            <person name="Yadav J.S."/>
            <person name="Pangilinan J."/>
            <person name="Larsson K.H."/>
            <person name="Matsuura K."/>
            <person name="Barry K."/>
            <person name="Labutti K."/>
            <person name="Kuo R."/>
            <person name="Ohm R.A."/>
            <person name="Bhattacharya S.S."/>
            <person name="Shirouzu T."/>
            <person name="Yoshinaga Y."/>
            <person name="Martin F.M."/>
            <person name="Grigoriev I.V."/>
            <person name="Hibbett D.S."/>
        </authorList>
    </citation>
    <scope>NUCLEOTIDE SEQUENCE [LARGE SCALE GENOMIC DNA]</scope>
    <source>
        <strain evidence="1 2">HHB12029</strain>
    </source>
</reference>
<keyword evidence="2" id="KW-1185">Reference proteome</keyword>
<proteinExistence type="predicted"/>
<sequence>MPTYRDAHPGPPQLIAVAQLVSMAFREKGMLEQNITEAELRVLLERMRISNRLERLYSSKCYGEASGKRTGILSPAQHEGFQLAIHRAWKLSAFSREASIVRNSMSKPAVRQSLYYDAYAPQDVYNIHTVINWLHRLAFPLPFVQGLSLASTRMACIVGGPQTILAAYESSTPRNTLVAPVPPGFDGWEADLETFFTERKLWISSAMCPSTYPVPLWNCENWEYVRLNIRTDNLADWLKGSLKSNCHERRLFEEHRGIPHQPCFTIPLVLQQLCELDPRPRNAHEKTCLPLKPDAFDGVTVDTLLCSACIESFVTSRLWMWWLREKATSVLRLRTGNCRYGYDCPDQDSNEEHCRKFNHACRGTRNTVEARGHIKEEEEADENEVEAMLLVDGVVDDDGTP</sequence>
<organism evidence="1 2">
    <name type="scientific">Exidia glandulosa HHB12029</name>
    <dbReference type="NCBI Taxonomy" id="1314781"/>
    <lineage>
        <taxon>Eukaryota</taxon>
        <taxon>Fungi</taxon>
        <taxon>Dikarya</taxon>
        <taxon>Basidiomycota</taxon>
        <taxon>Agaricomycotina</taxon>
        <taxon>Agaricomycetes</taxon>
        <taxon>Auriculariales</taxon>
        <taxon>Exidiaceae</taxon>
        <taxon>Exidia</taxon>
    </lineage>
</organism>
<dbReference type="AlphaFoldDB" id="A0A165E3V7"/>
<dbReference type="InParanoid" id="A0A165E3V7"/>
<accession>A0A165E3V7</accession>
<protein>
    <recommendedName>
        <fullName evidence="3">Aprataxin and PNK-like factor PBZ domain-containing protein</fullName>
    </recommendedName>
</protein>
<dbReference type="EMBL" id="KV426169">
    <property type="protein sequence ID" value="KZV86015.1"/>
    <property type="molecule type" value="Genomic_DNA"/>
</dbReference>